<reference evidence="2" key="3">
    <citation type="journal article" date="2017" name="Nature">
        <title>Genome sequence of the progenitor of the wheat D genome Aegilops tauschii.</title>
        <authorList>
            <person name="Luo M.C."/>
            <person name="Gu Y.Q."/>
            <person name="Puiu D."/>
            <person name="Wang H."/>
            <person name="Twardziok S.O."/>
            <person name="Deal K.R."/>
            <person name="Huo N."/>
            <person name="Zhu T."/>
            <person name="Wang L."/>
            <person name="Wang Y."/>
            <person name="McGuire P.E."/>
            <person name="Liu S."/>
            <person name="Long H."/>
            <person name="Ramasamy R.K."/>
            <person name="Rodriguez J.C."/>
            <person name="Van S.L."/>
            <person name="Yuan L."/>
            <person name="Wang Z."/>
            <person name="Xia Z."/>
            <person name="Xiao L."/>
            <person name="Anderson O.D."/>
            <person name="Ouyang S."/>
            <person name="Liang Y."/>
            <person name="Zimin A.V."/>
            <person name="Pertea G."/>
            <person name="Qi P."/>
            <person name="Bennetzen J.L."/>
            <person name="Dai X."/>
            <person name="Dawson M.W."/>
            <person name="Muller H.G."/>
            <person name="Kugler K."/>
            <person name="Rivarola-Duarte L."/>
            <person name="Spannagl M."/>
            <person name="Mayer K.F.X."/>
            <person name="Lu F.H."/>
            <person name="Bevan M.W."/>
            <person name="Leroy P."/>
            <person name="Li P."/>
            <person name="You F.M."/>
            <person name="Sun Q."/>
            <person name="Liu Z."/>
            <person name="Lyons E."/>
            <person name="Wicker T."/>
            <person name="Salzberg S.L."/>
            <person name="Devos K.M."/>
            <person name="Dvorak J."/>
        </authorList>
    </citation>
    <scope>NUCLEOTIDE SEQUENCE [LARGE SCALE GENOMIC DNA]</scope>
    <source>
        <strain evidence="2">cv. AL8/78</strain>
    </source>
</reference>
<name>A0A453P8B1_AEGTS</name>
<dbReference type="EnsemblPlants" id="AET6Gv20642000.13">
    <property type="protein sequence ID" value="AET6Gv20642000.13"/>
    <property type="gene ID" value="AET6Gv20642000"/>
</dbReference>
<reference evidence="3" key="2">
    <citation type="journal article" date="2017" name="Nat. Plants">
        <title>The Aegilops tauschii genome reveals multiple impacts of transposons.</title>
        <authorList>
            <person name="Zhao G."/>
            <person name="Zou C."/>
            <person name="Li K."/>
            <person name="Wang K."/>
            <person name="Li T."/>
            <person name="Gao L."/>
            <person name="Zhang X."/>
            <person name="Wang H."/>
            <person name="Yang Z."/>
            <person name="Liu X."/>
            <person name="Jiang W."/>
            <person name="Mao L."/>
            <person name="Kong X."/>
            <person name="Jiao Y."/>
            <person name="Jia J."/>
        </authorList>
    </citation>
    <scope>NUCLEOTIDE SEQUENCE [LARGE SCALE GENOMIC DNA]</scope>
    <source>
        <strain evidence="3">cv. AL8/78</strain>
    </source>
</reference>
<organism evidence="2 3">
    <name type="scientific">Aegilops tauschii subsp. strangulata</name>
    <name type="common">Goatgrass</name>
    <dbReference type="NCBI Taxonomy" id="200361"/>
    <lineage>
        <taxon>Eukaryota</taxon>
        <taxon>Viridiplantae</taxon>
        <taxon>Streptophyta</taxon>
        <taxon>Embryophyta</taxon>
        <taxon>Tracheophyta</taxon>
        <taxon>Spermatophyta</taxon>
        <taxon>Magnoliopsida</taxon>
        <taxon>Liliopsida</taxon>
        <taxon>Poales</taxon>
        <taxon>Poaceae</taxon>
        <taxon>BOP clade</taxon>
        <taxon>Pooideae</taxon>
        <taxon>Triticodae</taxon>
        <taxon>Triticeae</taxon>
        <taxon>Triticinae</taxon>
        <taxon>Aegilops</taxon>
    </lineage>
</organism>
<sequence>LEDVIHKFLLIMLEHSMWQKDGWKDVEATIHCAEWLSMAGGFSMGDQRIRREEALPIFKRRLLGSLLDFSAQELRVQQSEGITAAASDVEVETREPKIQAEKAADLLVVLAENAVVLMMLVEDHLRSRSQQFFTSCLIDSALSPLSMASSAASRSLSRTGSEPLEAGGSRQSLSSDAGGLPVDVLASMSGTNGQISSEVMERVTAAAAAEPYGSVRHAFVSYGSCISDLSEGWKYRSRLWYGVCIPSKANIFGGGGSGWEAWKSAVEKDSNGDWIELPLVKKSVAMLQTLLLDSGFGAGLGSGEGSAGGIGVMSALNQLLDSDQPFFCMLRLTLISMREDDTGEDDLFMRNISMKNDDISERLGCQTGSVIELDGNSCAPTIKPQSALLWRLLGPFLNVPVSESKRQRVLVVSSILYSEVWHAVSSDRKPLRKKYLGLLMPPYAAVLKRYRSVLANIHELASSDGENPLLVGDCASAADTLPVEAAVSLISPGWAAAFASPPVAMALAMIAAGASGAETIAPPTNKLRRRDTSLLERRSAKLHSFSSFQRLPDTTPLLPASAPKDKASAKVVALAAACDLEFSAKIGLRRGLSVVAMATSGQRRSAGDIERAQRWNTTEAMAAAWMECLQSADSKSVSGRDFSALSYKYVALLVSSFALARNLQRVERLLHCLIETNRLYGPFGELLCTPDSVWTESSFSFTLSCILIKKTLHDCFIVLLSRFSGSWILLNVHQG</sequence>
<dbReference type="AlphaFoldDB" id="A0A453P8B1"/>
<reference evidence="3" key="1">
    <citation type="journal article" date="2014" name="Science">
        <title>Ancient hybridizations among the ancestral genomes of bread wheat.</title>
        <authorList>
            <consortium name="International Wheat Genome Sequencing Consortium,"/>
            <person name="Marcussen T."/>
            <person name="Sandve S.R."/>
            <person name="Heier L."/>
            <person name="Spannagl M."/>
            <person name="Pfeifer M."/>
            <person name="Jakobsen K.S."/>
            <person name="Wulff B.B."/>
            <person name="Steuernagel B."/>
            <person name="Mayer K.F."/>
            <person name="Olsen O.A."/>
        </authorList>
    </citation>
    <scope>NUCLEOTIDE SEQUENCE [LARGE SCALE GENOMIC DNA]</scope>
    <source>
        <strain evidence="3">cv. AL8/78</strain>
    </source>
</reference>
<reference evidence="2" key="5">
    <citation type="journal article" date="2021" name="G3 (Bethesda)">
        <title>Aegilops tauschii genome assembly Aet v5.0 features greater sequence contiguity and improved annotation.</title>
        <authorList>
            <person name="Wang L."/>
            <person name="Zhu T."/>
            <person name="Rodriguez J.C."/>
            <person name="Deal K.R."/>
            <person name="Dubcovsky J."/>
            <person name="McGuire P.E."/>
            <person name="Lux T."/>
            <person name="Spannagl M."/>
            <person name="Mayer K.F.X."/>
            <person name="Baldrich P."/>
            <person name="Meyers B.C."/>
            <person name="Huo N."/>
            <person name="Gu Y.Q."/>
            <person name="Zhou H."/>
            <person name="Devos K.M."/>
            <person name="Bennetzen J.L."/>
            <person name="Unver T."/>
            <person name="Budak H."/>
            <person name="Gulick P.J."/>
            <person name="Galiba G."/>
            <person name="Kalapos B."/>
            <person name="Nelson D.R."/>
            <person name="Li P."/>
            <person name="You F.M."/>
            <person name="Luo M.C."/>
            <person name="Dvorak J."/>
        </authorList>
    </citation>
    <scope>NUCLEOTIDE SEQUENCE [LARGE SCALE GENOMIC DNA]</scope>
    <source>
        <strain evidence="2">cv. AL8/78</strain>
    </source>
</reference>
<proteinExistence type="predicted"/>
<dbReference type="Gramene" id="AET6Gv20642000.13">
    <property type="protein sequence ID" value="AET6Gv20642000.13"/>
    <property type="gene ID" value="AET6Gv20642000"/>
</dbReference>
<protein>
    <submittedName>
        <fullName evidence="2">Uncharacterized protein</fullName>
    </submittedName>
</protein>
<dbReference type="Proteomes" id="UP000015105">
    <property type="component" value="Chromosome 6D"/>
</dbReference>
<evidence type="ECO:0000313" key="3">
    <source>
        <dbReference type="Proteomes" id="UP000015105"/>
    </source>
</evidence>
<dbReference type="PANTHER" id="PTHR13743">
    <property type="entry name" value="BEIGE/BEACH-RELATED"/>
    <property type="match status" value="1"/>
</dbReference>
<dbReference type="PANTHER" id="PTHR13743:SF121">
    <property type="entry name" value="OS02G0663300 PROTEIN"/>
    <property type="match status" value="1"/>
</dbReference>
<keyword evidence="3" id="KW-1185">Reference proteome</keyword>
<evidence type="ECO:0000313" key="2">
    <source>
        <dbReference type="EnsemblPlants" id="AET6Gv20642000.13"/>
    </source>
</evidence>
<evidence type="ECO:0000256" key="1">
    <source>
        <dbReference type="SAM" id="MobiDB-lite"/>
    </source>
</evidence>
<reference evidence="2" key="4">
    <citation type="submission" date="2019-03" db="UniProtKB">
        <authorList>
            <consortium name="EnsemblPlants"/>
        </authorList>
    </citation>
    <scope>IDENTIFICATION</scope>
</reference>
<accession>A0A453P8B1</accession>
<dbReference type="InterPro" id="IPR050865">
    <property type="entry name" value="BEACH_Domain"/>
</dbReference>
<feature type="region of interest" description="Disordered" evidence="1">
    <location>
        <begin position="154"/>
        <end position="177"/>
    </location>
</feature>